<organism evidence="2 3">
    <name type="scientific">Phyllosticta capitalensis</name>
    <dbReference type="NCBI Taxonomy" id="121624"/>
    <lineage>
        <taxon>Eukaryota</taxon>
        <taxon>Fungi</taxon>
        <taxon>Dikarya</taxon>
        <taxon>Ascomycota</taxon>
        <taxon>Pezizomycotina</taxon>
        <taxon>Dothideomycetes</taxon>
        <taxon>Dothideomycetes incertae sedis</taxon>
        <taxon>Botryosphaeriales</taxon>
        <taxon>Phyllostictaceae</taxon>
        <taxon>Phyllosticta</taxon>
    </lineage>
</organism>
<evidence type="ECO:0008006" key="4">
    <source>
        <dbReference type="Google" id="ProtNLM"/>
    </source>
</evidence>
<sequence>MFLSLVLLAARVNNVATRHTSLPWLYFVLSLRSTTTLEALDIFVIVADSASTGHEQIGSTPIARTTGQLFEMKLVGTDDSRTQPRSMRQSTRRVIRCGRLGDRCSYSHPLLDHTDHAVRRVVPSRRHCLRVWRLDQLAVTRRRKIVQQMRPGYWTVVNNSVCIQWSGALPLSYHWVLPPNISARHYPSLTLRVFTNGRHHHINDLYFRP</sequence>
<reference evidence="2 3" key="1">
    <citation type="submission" date="2024-04" db="EMBL/GenBank/DDBJ databases">
        <title>Phyllosticta paracitricarpa is synonymous to the EU quarantine fungus P. citricarpa based on phylogenomic analyses.</title>
        <authorList>
            <consortium name="Lawrence Berkeley National Laboratory"/>
            <person name="Van Ingen-Buijs V.A."/>
            <person name="Van Westerhoven A.C."/>
            <person name="Haridas S."/>
            <person name="Skiadas P."/>
            <person name="Martin F."/>
            <person name="Groenewald J.Z."/>
            <person name="Crous P.W."/>
            <person name="Seidl M.F."/>
        </authorList>
    </citation>
    <scope>NUCLEOTIDE SEQUENCE [LARGE SCALE GENOMIC DNA]</scope>
    <source>
        <strain evidence="2 3">CBS 123374</strain>
    </source>
</reference>
<evidence type="ECO:0000256" key="1">
    <source>
        <dbReference type="SAM" id="SignalP"/>
    </source>
</evidence>
<evidence type="ECO:0000313" key="3">
    <source>
        <dbReference type="Proteomes" id="UP001492380"/>
    </source>
</evidence>
<dbReference type="EMBL" id="JBBWRZ010000007">
    <property type="protein sequence ID" value="KAK8232329.1"/>
    <property type="molecule type" value="Genomic_DNA"/>
</dbReference>
<name>A0ABR1YKL7_9PEZI</name>
<accession>A0ABR1YKL7</accession>
<evidence type="ECO:0000313" key="2">
    <source>
        <dbReference type="EMBL" id="KAK8232329.1"/>
    </source>
</evidence>
<gene>
    <name evidence="2" type="ORF">HDK90DRAFT_306391</name>
</gene>
<feature type="signal peptide" evidence="1">
    <location>
        <begin position="1"/>
        <end position="17"/>
    </location>
</feature>
<comment type="caution">
    <text evidence="2">The sequence shown here is derived from an EMBL/GenBank/DDBJ whole genome shotgun (WGS) entry which is preliminary data.</text>
</comment>
<proteinExistence type="predicted"/>
<keyword evidence="1" id="KW-0732">Signal</keyword>
<feature type="chain" id="PRO_5045948448" description="C3H1-type domain-containing protein" evidence="1">
    <location>
        <begin position="18"/>
        <end position="209"/>
    </location>
</feature>
<keyword evidence="3" id="KW-1185">Reference proteome</keyword>
<dbReference type="Proteomes" id="UP001492380">
    <property type="component" value="Unassembled WGS sequence"/>
</dbReference>
<protein>
    <recommendedName>
        <fullName evidence="4">C3H1-type domain-containing protein</fullName>
    </recommendedName>
</protein>